<dbReference type="GO" id="GO:0004252">
    <property type="term" value="F:serine-type endopeptidase activity"/>
    <property type="evidence" value="ECO:0007669"/>
    <property type="project" value="InterPro"/>
</dbReference>
<dbReference type="GO" id="GO:0006508">
    <property type="term" value="P:proteolysis"/>
    <property type="evidence" value="ECO:0007669"/>
    <property type="project" value="UniProtKB-KW"/>
</dbReference>
<keyword evidence="3" id="KW-1133">Transmembrane helix</keyword>
<dbReference type="EMBL" id="MFDH01000028">
    <property type="protein sequence ID" value="OGE35079.1"/>
    <property type="molecule type" value="Genomic_DNA"/>
</dbReference>
<keyword evidence="1" id="KW-0645">Protease</keyword>
<dbReference type="SUPFAM" id="SSF50156">
    <property type="entry name" value="PDZ domain-like"/>
    <property type="match status" value="1"/>
</dbReference>
<evidence type="ECO:0000256" key="3">
    <source>
        <dbReference type="SAM" id="Phobius"/>
    </source>
</evidence>
<evidence type="ECO:0000256" key="1">
    <source>
        <dbReference type="ARBA" id="ARBA00022670"/>
    </source>
</evidence>
<dbReference type="PANTHER" id="PTHR43343:SF3">
    <property type="entry name" value="PROTEASE DO-LIKE 8, CHLOROPLASTIC"/>
    <property type="match status" value="1"/>
</dbReference>
<keyword evidence="2" id="KW-0378">Hydrolase</keyword>
<feature type="domain" description="PDZ" evidence="4">
    <location>
        <begin position="267"/>
        <end position="361"/>
    </location>
</feature>
<evidence type="ECO:0000313" key="6">
    <source>
        <dbReference type="Proteomes" id="UP000176405"/>
    </source>
</evidence>
<keyword evidence="3" id="KW-0812">Transmembrane</keyword>
<protein>
    <recommendedName>
        <fullName evidence="4">PDZ domain-containing protein</fullName>
    </recommendedName>
</protein>
<evidence type="ECO:0000256" key="2">
    <source>
        <dbReference type="ARBA" id="ARBA00022801"/>
    </source>
</evidence>
<dbReference type="PROSITE" id="PS50106">
    <property type="entry name" value="PDZ"/>
    <property type="match status" value="1"/>
</dbReference>
<dbReference type="InterPro" id="IPR036034">
    <property type="entry name" value="PDZ_sf"/>
</dbReference>
<dbReference type="Pfam" id="PF13365">
    <property type="entry name" value="Trypsin_2"/>
    <property type="match status" value="1"/>
</dbReference>
<evidence type="ECO:0000313" key="5">
    <source>
        <dbReference type="EMBL" id="OGE35079.1"/>
    </source>
</evidence>
<name>A0A1F5K2E6_9BACT</name>
<keyword evidence="3" id="KW-0472">Membrane</keyword>
<dbReference type="Pfam" id="PF13180">
    <property type="entry name" value="PDZ_2"/>
    <property type="match status" value="1"/>
</dbReference>
<dbReference type="InterPro" id="IPR001478">
    <property type="entry name" value="PDZ"/>
</dbReference>
<dbReference type="Gene3D" id="2.40.10.120">
    <property type="match status" value="1"/>
</dbReference>
<dbReference type="SMART" id="SM00228">
    <property type="entry name" value="PDZ"/>
    <property type="match status" value="1"/>
</dbReference>
<accession>A0A1F5K2E6</accession>
<organism evidence="5 6">
    <name type="scientific">Candidatus Daviesbacteria bacterium RIFCSPHIGHO2_12_FULL_43_11</name>
    <dbReference type="NCBI Taxonomy" id="1797780"/>
    <lineage>
        <taxon>Bacteria</taxon>
        <taxon>Candidatus Daviesiibacteriota</taxon>
    </lineage>
</organism>
<dbReference type="AlphaFoldDB" id="A0A1F5K2E6"/>
<dbReference type="PANTHER" id="PTHR43343">
    <property type="entry name" value="PEPTIDASE S12"/>
    <property type="match status" value="1"/>
</dbReference>
<dbReference type="Proteomes" id="UP000176405">
    <property type="component" value="Unassembled WGS sequence"/>
</dbReference>
<proteinExistence type="predicted"/>
<gene>
    <name evidence="5" type="ORF">A3E45_03020</name>
</gene>
<dbReference type="InterPro" id="IPR051201">
    <property type="entry name" value="Chloro_Bact_Ser_Proteases"/>
</dbReference>
<dbReference type="STRING" id="1797780.A3E45_03020"/>
<dbReference type="Gene3D" id="2.30.42.10">
    <property type="match status" value="1"/>
</dbReference>
<dbReference type="InterPro" id="IPR009003">
    <property type="entry name" value="Peptidase_S1_PA"/>
</dbReference>
<reference evidence="5 6" key="1">
    <citation type="journal article" date="2016" name="Nat. Commun.">
        <title>Thousands of microbial genomes shed light on interconnected biogeochemical processes in an aquifer system.</title>
        <authorList>
            <person name="Anantharaman K."/>
            <person name="Brown C.T."/>
            <person name="Hug L.A."/>
            <person name="Sharon I."/>
            <person name="Castelle C.J."/>
            <person name="Probst A.J."/>
            <person name="Thomas B.C."/>
            <person name="Singh A."/>
            <person name="Wilkins M.J."/>
            <person name="Karaoz U."/>
            <person name="Brodie E.L."/>
            <person name="Williams K.H."/>
            <person name="Hubbard S.S."/>
            <person name="Banfield J.F."/>
        </authorList>
    </citation>
    <scope>NUCLEOTIDE SEQUENCE [LARGE SCALE GENOMIC DNA]</scope>
</reference>
<dbReference type="SUPFAM" id="SSF50494">
    <property type="entry name" value="Trypsin-like serine proteases"/>
    <property type="match status" value="1"/>
</dbReference>
<dbReference type="PRINTS" id="PR00834">
    <property type="entry name" value="PROTEASES2C"/>
</dbReference>
<sequence>MESKISPSHPKISTLFLAVALGLLAGIGVFQLASKGYLQVQKGLPMVQSPIEQRTTVLDEENVVIDVVDKTSSSVVAIGATTRTVNPFDPFSLPKSQDSTIGTGFVVSGKGIIVTNKHVVSETGIKYNVVTKDGKKYEIRKIYRDPILDLAIVQIDGGDLKALELGDSSKLKVGQTVIAIGNALGKFTNTVTTGVVSGVGRRVIAGDPFSGTAESLDDLIQTDAAINPGNSGGPLLNSAGQVIGVNVAVSEGAQNIGFAIPINAVKKITEEFIATGSVSRPFLGVSYRFISKDVAILNEVPQGAYVQEVIQGSAAEKAELQAGDIITKIDGQTVDSEKRISDAITNKKIGDRLELVVWNDGKERNLTATLQELPNQ</sequence>
<comment type="caution">
    <text evidence="5">The sequence shown here is derived from an EMBL/GenBank/DDBJ whole genome shotgun (WGS) entry which is preliminary data.</text>
</comment>
<evidence type="ECO:0000259" key="4">
    <source>
        <dbReference type="PROSITE" id="PS50106"/>
    </source>
</evidence>
<feature type="transmembrane region" description="Helical" evidence="3">
    <location>
        <begin position="12"/>
        <end position="33"/>
    </location>
</feature>
<dbReference type="InterPro" id="IPR001940">
    <property type="entry name" value="Peptidase_S1C"/>
</dbReference>